<dbReference type="EMBL" id="QZAB01000215">
    <property type="protein sequence ID" value="RQD88068.1"/>
    <property type="molecule type" value="Genomic_DNA"/>
</dbReference>
<feature type="binding site" evidence="5">
    <location>
        <position position="71"/>
    </location>
    <ligand>
        <name>[4Fe-4S] cluster</name>
        <dbReference type="ChEBI" id="CHEBI:49883"/>
        <note>4Fe-4S-S-AdoMet</note>
    </ligand>
</feature>
<keyword evidence="1 5" id="KW-0949">S-adenosyl-L-methionine</keyword>
<dbReference type="InterPro" id="IPR034422">
    <property type="entry name" value="HydE/PylB-like"/>
</dbReference>
<keyword evidence="4 5" id="KW-0411">Iron-sulfur</keyword>
<feature type="binding site" evidence="6">
    <location>
        <position position="182"/>
    </location>
    <ligand>
        <name>S-adenosyl-L-methionine</name>
        <dbReference type="ChEBI" id="CHEBI:59789"/>
    </ligand>
</feature>
<feature type="binding site" evidence="6">
    <location>
        <position position="190"/>
    </location>
    <ligand>
        <name>S-adenosyl-L-methionine</name>
        <dbReference type="ChEBI" id="CHEBI:59789"/>
    </ligand>
</feature>
<evidence type="ECO:0000256" key="4">
    <source>
        <dbReference type="ARBA" id="ARBA00023014"/>
    </source>
</evidence>
<sequence length="350" mass="40060">MIKNMNYDDLDAFSKKVIKGFEFTDSDLEELLKLSKDEELEKLFYVSRKIRNYYFGNKVFLYSFIYYSTYCKNKCTFCYYNESNSITRYRLSTSDIIKTINVLKNEGIHMIDMTMGEDPYYHSNPVKLVDLIKAVKKETNLPLMISPGVIDSCVLKEIHDIGANFYALYQETYDPMLYKKLRIGQSYQKRIDARNAAKNIGFLIEDGILTGIESSVKSLVVSLRGLQKSNPDMVRSMTFVPQPGTPFENKGQNTNKMELKIISILRLLFPDRLIPASLDLEGIHGMVSRLDAGANVVTSILPNNSKLEGVVNYDRDFEVRERSAKNVISKLEHIGLRPAPQSDFNRIIGI</sequence>
<evidence type="ECO:0000313" key="9">
    <source>
        <dbReference type="Proteomes" id="UP000284763"/>
    </source>
</evidence>
<dbReference type="RefSeq" id="WP_259134996.1">
    <property type="nucleotide sequence ID" value="NZ_JANUCS010000009.1"/>
</dbReference>
<dbReference type="SFLD" id="SFLDG01280">
    <property type="entry name" value="HydE/PylB-like"/>
    <property type="match status" value="1"/>
</dbReference>
<evidence type="ECO:0000313" key="8">
    <source>
        <dbReference type="EMBL" id="RQD88068.1"/>
    </source>
</evidence>
<feature type="binding site" evidence="6">
    <location>
        <position position="299"/>
    </location>
    <ligand>
        <name>(3R)-3-methyl-D-ornithine</name>
        <dbReference type="ChEBI" id="CHEBI:64642"/>
    </ligand>
</feature>
<feature type="binding site" evidence="5">
    <location>
        <position position="75"/>
    </location>
    <ligand>
        <name>[4Fe-4S] cluster</name>
        <dbReference type="ChEBI" id="CHEBI:49883"/>
        <note>4Fe-4S-S-AdoMet</note>
    </ligand>
</feature>
<proteinExistence type="predicted"/>
<organism evidence="8 9">
    <name type="scientific">Methanosalsum natronophilum</name>
    <dbReference type="NCBI Taxonomy" id="768733"/>
    <lineage>
        <taxon>Archaea</taxon>
        <taxon>Methanobacteriati</taxon>
        <taxon>Methanobacteriota</taxon>
        <taxon>Stenosarchaea group</taxon>
        <taxon>Methanomicrobia</taxon>
        <taxon>Methanosarcinales</taxon>
        <taxon>Methanosarcinaceae</taxon>
        <taxon>Methanosalsum</taxon>
    </lineage>
</organism>
<dbReference type="GO" id="GO:0046872">
    <property type="term" value="F:metal ion binding"/>
    <property type="evidence" value="ECO:0007669"/>
    <property type="project" value="UniProtKB-KW"/>
</dbReference>
<dbReference type="SFLD" id="SFLDF00349">
    <property type="entry name" value="3-methylornithine_synthase_(Py"/>
    <property type="match status" value="1"/>
</dbReference>
<dbReference type="SFLD" id="SFLDG01060">
    <property type="entry name" value="BATS_domain_containing"/>
    <property type="match status" value="1"/>
</dbReference>
<dbReference type="PANTHER" id="PTHR43726:SF1">
    <property type="entry name" value="BIOTIN SYNTHASE"/>
    <property type="match status" value="1"/>
</dbReference>
<feature type="binding site" evidence="6">
    <location>
        <position position="146"/>
    </location>
    <ligand>
        <name>(3R)-3-methyl-D-ornithine</name>
        <dbReference type="ChEBI" id="CHEBI:64642"/>
    </ligand>
</feature>
<name>A0A3R7XIJ7_9EURY</name>
<protein>
    <submittedName>
        <fullName evidence="8">Methylornithine synthase PylB</fullName>
    </submittedName>
</protein>
<evidence type="ECO:0000256" key="2">
    <source>
        <dbReference type="ARBA" id="ARBA00022723"/>
    </source>
</evidence>
<accession>A0A3R7XIJ7</accession>
<feature type="binding site" evidence="6">
    <location>
        <position position="277"/>
    </location>
    <ligand>
        <name>(3R)-3-methyl-D-ornithine</name>
        <dbReference type="ChEBI" id="CHEBI:64642"/>
    </ligand>
</feature>
<dbReference type="InterPro" id="IPR013785">
    <property type="entry name" value="Aldolase_TIM"/>
</dbReference>
<dbReference type="PANTHER" id="PTHR43726">
    <property type="entry name" value="3-METHYLORNITHINE SYNTHASE"/>
    <property type="match status" value="1"/>
</dbReference>
<dbReference type="AlphaFoldDB" id="A0A3R7XIJ7"/>
<keyword evidence="2" id="KW-0479">Metal-binding</keyword>
<evidence type="ECO:0000256" key="6">
    <source>
        <dbReference type="PIRSR" id="PIRSR004762-2"/>
    </source>
</evidence>
<dbReference type="InterPro" id="IPR058240">
    <property type="entry name" value="rSAM_sf"/>
</dbReference>
<dbReference type="SUPFAM" id="SSF102114">
    <property type="entry name" value="Radical SAM enzymes"/>
    <property type="match status" value="1"/>
</dbReference>
<dbReference type="InterPro" id="IPR006638">
    <property type="entry name" value="Elp3/MiaA/NifB-like_rSAM"/>
</dbReference>
<dbReference type="SMART" id="SM00729">
    <property type="entry name" value="Elp3"/>
    <property type="match status" value="1"/>
</dbReference>
<evidence type="ECO:0000256" key="3">
    <source>
        <dbReference type="ARBA" id="ARBA00023004"/>
    </source>
</evidence>
<dbReference type="PIRSF" id="PIRSF004762">
    <property type="entry name" value="CHP00423"/>
    <property type="match status" value="1"/>
</dbReference>
<evidence type="ECO:0000256" key="1">
    <source>
        <dbReference type="ARBA" id="ARBA00022691"/>
    </source>
</evidence>
<feature type="binding site" evidence="6">
    <location>
        <position position="112"/>
    </location>
    <ligand>
        <name>(3R)-3-methyl-D-ornithine</name>
        <dbReference type="ChEBI" id="CHEBI:64642"/>
    </ligand>
</feature>
<dbReference type="CDD" id="cd01335">
    <property type="entry name" value="Radical_SAM"/>
    <property type="match status" value="1"/>
</dbReference>
<comment type="caution">
    <text evidence="8">The sequence shown here is derived from an EMBL/GenBank/DDBJ whole genome shotgun (WGS) entry which is preliminary data.</text>
</comment>
<dbReference type="NCBIfam" id="TIGR03910">
    <property type="entry name" value="pyrrolys_PylB"/>
    <property type="match status" value="1"/>
</dbReference>
<dbReference type="GO" id="GO:0051539">
    <property type="term" value="F:4 iron, 4 sulfur cluster binding"/>
    <property type="evidence" value="ECO:0007669"/>
    <property type="project" value="UniProtKB-KW"/>
</dbReference>
<feature type="binding site" evidence="6">
    <location>
        <position position="235"/>
    </location>
    <ligand>
        <name>(3R)-3-methyl-D-ornithine</name>
        <dbReference type="ChEBI" id="CHEBI:64642"/>
    </ligand>
</feature>
<dbReference type="PROSITE" id="PS51918">
    <property type="entry name" value="RADICAL_SAM"/>
    <property type="match status" value="1"/>
</dbReference>
<reference evidence="8 9" key="1">
    <citation type="submission" date="2018-08" db="EMBL/GenBank/DDBJ databases">
        <title>The metabolism and importance of syntrophic acetate oxidation coupled to methane or sulfide production in haloalkaline environments.</title>
        <authorList>
            <person name="Timmers P.H.A."/>
            <person name="Vavourakis C.D."/>
            <person name="Sorokin D.Y."/>
            <person name="Sinninghe Damste J.S."/>
            <person name="Muyzer G."/>
            <person name="Stams A.J.M."/>
            <person name="Plugge C.M."/>
        </authorList>
    </citation>
    <scope>NUCLEOTIDE SEQUENCE [LARGE SCALE GENOMIC DNA]</scope>
    <source>
        <strain evidence="8">MSAO_Arc3</strain>
    </source>
</reference>
<feature type="binding site" evidence="6">
    <location>
        <position position="298"/>
    </location>
    <ligand>
        <name>(3R)-3-methyl-D-ornithine</name>
        <dbReference type="ChEBI" id="CHEBI:64642"/>
    </ligand>
</feature>
<dbReference type="Gene3D" id="3.20.20.70">
    <property type="entry name" value="Aldolase class I"/>
    <property type="match status" value="1"/>
</dbReference>
<feature type="binding site" evidence="5">
    <location>
        <position position="78"/>
    </location>
    <ligand>
        <name>[4Fe-4S] cluster</name>
        <dbReference type="ChEBI" id="CHEBI:49883"/>
        <note>4Fe-4S-S-AdoMet</note>
    </ligand>
</feature>
<dbReference type="InterPro" id="IPR023891">
    <property type="entry name" value="Pyrrolys_PylB"/>
</dbReference>
<dbReference type="Proteomes" id="UP000284763">
    <property type="component" value="Unassembled WGS sequence"/>
</dbReference>
<dbReference type="GO" id="GO:0071524">
    <property type="term" value="P:pyrrolysine biosynthetic process"/>
    <property type="evidence" value="ECO:0007669"/>
    <property type="project" value="InterPro"/>
</dbReference>
<dbReference type="SFLD" id="SFLDS00029">
    <property type="entry name" value="Radical_SAM"/>
    <property type="match status" value="1"/>
</dbReference>
<evidence type="ECO:0000256" key="5">
    <source>
        <dbReference type="PIRSR" id="PIRSR004762-1"/>
    </source>
</evidence>
<dbReference type="GO" id="GO:0016740">
    <property type="term" value="F:transferase activity"/>
    <property type="evidence" value="ECO:0007669"/>
    <property type="project" value="TreeGrafter"/>
</dbReference>
<feature type="binding site" evidence="6">
    <location>
        <position position="169"/>
    </location>
    <ligand>
        <name>(3R)-3-methyl-D-ornithine</name>
        <dbReference type="ChEBI" id="CHEBI:64642"/>
    </ligand>
</feature>
<dbReference type="InterPro" id="IPR007197">
    <property type="entry name" value="rSAM"/>
</dbReference>
<feature type="binding site" evidence="6">
    <location>
        <position position="171"/>
    </location>
    <ligand>
        <name>S-adenosyl-L-methionine</name>
        <dbReference type="ChEBI" id="CHEBI:59789"/>
    </ligand>
</feature>
<comment type="cofactor">
    <cofactor evidence="5">
        <name>[4Fe-4S] cluster</name>
        <dbReference type="ChEBI" id="CHEBI:49883"/>
    </cofactor>
    <text evidence="5">Binds 1 [4Fe-4S] cluster. The cluster is coordinated with 3 cysteines and an exchangeable S-adenosyl-L-methionine.</text>
</comment>
<evidence type="ECO:0000259" key="7">
    <source>
        <dbReference type="PROSITE" id="PS51918"/>
    </source>
</evidence>
<keyword evidence="3 5" id="KW-0408">Iron</keyword>
<dbReference type="Pfam" id="PF04055">
    <property type="entry name" value="Radical_SAM"/>
    <property type="match status" value="1"/>
</dbReference>
<feature type="domain" description="Radical SAM core" evidence="7">
    <location>
        <begin position="54"/>
        <end position="279"/>
    </location>
</feature>
<keyword evidence="5" id="KW-0004">4Fe-4S</keyword>
<feature type="binding site" evidence="6">
    <location>
        <position position="77"/>
    </location>
    <ligand>
        <name>S-adenosyl-L-methionine</name>
        <dbReference type="ChEBI" id="CHEBI:59789"/>
    </ligand>
</feature>
<gene>
    <name evidence="8" type="primary">pylB</name>
    <name evidence="8" type="ORF">D5R95_03145</name>
</gene>